<evidence type="ECO:0000313" key="3">
    <source>
        <dbReference type="Proteomes" id="UP000315403"/>
    </source>
</evidence>
<dbReference type="Pfam" id="PF08937">
    <property type="entry name" value="ThsB_TIR"/>
    <property type="match status" value="1"/>
</dbReference>
<dbReference type="RefSeq" id="WP_142089470.1">
    <property type="nucleotide sequence ID" value="NZ_SZUV01000002.1"/>
</dbReference>
<comment type="caution">
    <text evidence="2">The sequence shown here is derived from an EMBL/GenBank/DDBJ whole genome shotgun (WGS) entry which is preliminary data.</text>
</comment>
<dbReference type="InterPro" id="IPR036490">
    <property type="entry name" value="ThsB_TIR-like_sf"/>
</dbReference>
<proteinExistence type="predicted"/>
<evidence type="ECO:0000313" key="2">
    <source>
        <dbReference type="EMBL" id="TQN50079.1"/>
    </source>
</evidence>
<dbReference type="InterPro" id="IPR015032">
    <property type="entry name" value="ThsB__TIR-like_domain"/>
</dbReference>
<protein>
    <recommendedName>
        <fullName evidence="1">Thoeris protein ThsB TIR-like domain-containing protein</fullName>
    </recommendedName>
</protein>
<feature type="domain" description="Thoeris protein ThsB TIR-like" evidence="1">
    <location>
        <begin position="7"/>
        <end position="99"/>
    </location>
</feature>
<dbReference type="EMBL" id="SZUV01000002">
    <property type="protein sequence ID" value="TQN50079.1"/>
    <property type="molecule type" value="Genomic_DNA"/>
</dbReference>
<dbReference type="Gene3D" id="3.40.50.9200">
    <property type="entry name" value="Hypothetical protein MTH538"/>
    <property type="match status" value="1"/>
</dbReference>
<name>A0A543Q184_ACITH</name>
<dbReference type="AlphaFoldDB" id="A0A543Q184"/>
<organism evidence="2 3">
    <name type="scientific">Acidithiobacillus thiooxidans ATCC 19377</name>
    <dbReference type="NCBI Taxonomy" id="637390"/>
    <lineage>
        <taxon>Bacteria</taxon>
        <taxon>Pseudomonadati</taxon>
        <taxon>Pseudomonadota</taxon>
        <taxon>Acidithiobacillia</taxon>
        <taxon>Acidithiobacillales</taxon>
        <taxon>Acidithiobacillaceae</taxon>
        <taxon>Acidithiobacillus</taxon>
    </lineage>
</organism>
<gene>
    <name evidence="2" type="ORF">DLNHIDIE_02880</name>
</gene>
<sequence>MADPRAFISFDYDNNNTEKVLFAGQAKNSRTPFSIQDWSSKSTLPQAQWEALIKDKINKCNMLIVLVGKKMASATGVAKEIKMAKDQDVPIFGVYVGGADSSSTLPDGLQRNRTIAWDWDKIASAIDQMMGEGKNKS</sequence>
<dbReference type="SUPFAM" id="SSF52206">
    <property type="entry name" value="Hypothetical protein MTH538"/>
    <property type="match status" value="1"/>
</dbReference>
<dbReference type="Proteomes" id="UP000315403">
    <property type="component" value="Unassembled WGS sequence"/>
</dbReference>
<accession>A0A543Q184</accession>
<reference evidence="2 3" key="1">
    <citation type="submission" date="2019-03" db="EMBL/GenBank/DDBJ databases">
        <title>New insights into Acidothiobacillus thiooxidans sulfur metabolism through coupled gene expression, solution geochemistry, microscopy and spectroscopy analyses.</title>
        <authorList>
            <person name="Camacho D."/>
            <person name="Frazao R."/>
            <person name="Fouillen A."/>
            <person name="Nanci A."/>
            <person name="Lang B.F."/>
            <person name="Apte S.C."/>
            <person name="Baron C."/>
            <person name="Warren L.A."/>
        </authorList>
    </citation>
    <scope>NUCLEOTIDE SEQUENCE [LARGE SCALE GENOMIC DNA]</scope>
    <source>
        <strain evidence="2 3">ATCC 19377</strain>
    </source>
</reference>
<evidence type="ECO:0000259" key="1">
    <source>
        <dbReference type="Pfam" id="PF08937"/>
    </source>
</evidence>